<protein>
    <recommendedName>
        <fullName evidence="6">Calponin-homology (CH) domain-containing protein</fullName>
    </recommendedName>
</protein>
<accession>H2LP88</accession>
<dbReference type="FunFam" id="1.10.418.10:FF:000009">
    <property type="entry name" value="smoothelin isoform X2"/>
    <property type="match status" value="1"/>
</dbReference>
<feature type="compositionally biased region" description="Low complexity" evidence="5">
    <location>
        <begin position="409"/>
        <end position="427"/>
    </location>
</feature>
<keyword evidence="1" id="KW-0597">Phosphoprotein</keyword>
<dbReference type="InterPro" id="IPR022189">
    <property type="entry name" value="SMTN"/>
</dbReference>
<organism evidence="7 8">
    <name type="scientific">Oryzias latipes</name>
    <name type="common">Japanese rice fish</name>
    <name type="synonym">Japanese killifish</name>
    <dbReference type="NCBI Taxonomy" id="8090"/>
    <lineage>
        <taxon>Eukaryota</taxon>
        <taxon>Metazoa</taxon>
        <taxon>Chordata</taxon>
        <taxon>Craniata</taxon>
        <taxon>Vertebrata</taxon>
        <taxon>Euteleostomi</taxon>
        <taxon>Actinopterygii</taxon>
        <taxon>Neopterygii</taxon>
        <taxon>Teleostei</taxon>
        <taxon>Neoteleostei</taxon>
        <taxon>Acanthomorphata</taxon>
        <taxon>Ovalentaria</taxon>
        <taxon>Atherinomorphae</taxon>
        <taxon>Beloniformes</taxon>
        <taxon>Adrianichthyidae</taxon>
        <taxon>Oryziinae</taxon>
        <taxon>Oryzias</taxon>
    </lineage>
</organism>
<dbReference type="Proteomes" id="UP000001038">
    <property type="component" value="Chromosome 9"/>
</dbReference>
<keyword evidence="2 4" id="KW-0175">Coiled coil</keyword>
<dbReference type="Ensembl" id="ENSORLT00000007869.2">
    <property type="protein sequence ID" value="ENSORLP00000007868.2"/>
    <property type="gene ID" value="ENSORLG00000028982.1"/>
</dbReference>
<feature type="compositionally biased region" description="Polar residues" evidence="5">
    <location>
        <begin position="367"/>
        <end position="381"/>
    </location>
</feature>
<dbReference type="Pfam" id="PF00307">
    <property type="entry name" value="CH"/>
    <property type="match status" value="1"/>
</dbReference>
<dbReference type="PANTHER" id="PTHR23167">
    <property type="entry name" value="CALPONIN HOMOLOGY DOMAIN-CONTAINING PROTEIN DDB_G0272472-RELATED"/>
    <property type="match status" value="1"/>
</dbReference>
<reference evidence="7" key="3">
    <citation type="submission" date="2025-09" db="UniProtKB">
        <authorList>
            <consortium name="Ensembl"/>
        </authorList>
    </citation>
    <scope>IDENTIFICATION</scope>
    <source>
        <strain evidence="7">Hd-rR</strain>
    </source>
</reference>
<dbReference type="Bgee" id="ENSORLG00000028982">
    <property type="expression patterns" value="Expressed in heart and 14 other cell types or tissues"/>
</dbReference>
<name>H2LP88_ORYLA</name>
<feature type="region of interest" description="Disordered" evidence="5">
    <location>
        <begin position="203"/>
        <end position="235"/>
    </location>
</feature>
<feature type="region of interest" description="Disordered" evidence="5">
    <location>
        <begin position="158"/>
        <end position="184"/>
    </location>
</feature>
<dbReference type="InterPro" id="IPR036872">
    <property type="entry name" value="CH_dom_sf"/>
</dbReference>
<feature type="coiled-coil region" evidence="4">
    <location>
        <begin position="321"/>
        <end position="348"/>
    </location>
</feature>
<evidence type="ECO:0000256" key="5">
    <source>
        <dbReference type="SAM" id="MobiDB-lite"/>
    </source>
</evidence>
<evidence type="ECO:0000313" key="7">
    <source>
        <dbReference type="Ensembl" id="ENSORLP00000007868.2"/>
    </source>
</evidence>
<comment type="similarity">
    <text evidence="3">Belongs to the smoothelin family.</text>
</comment>
<feature type="compositionally biased region" description="Low complexity" evidence="5">
    <location>
        <begin position="221"/>
        <end position="233"/>
    </location>
</feature>
<dbReference type="HOGENOM" id="CLU_040651_0_1_1"/>
<dbReference type="CDD" id="cd21259">
    <property type="entry name" value="CH_SMTNB"/>
    <property type="match status" value="1"/>
</dbReference>
<evidence type="ECO:0000256" key="2">
    <source>
        <dbReference type="ARBA" id="ARBA00023054"/>
    </source>
</evidence>
<evidence type="ECO:0000259" key="6">
    <source>
        <dbReference type="PROSITE" id="PS50021"/>
    </source>
</evidence>
<feature type="domain" description="Calponin-homology (CH)" evidence="6">
    <location>
        <begin position="503"/>
        <end position="609"/>
    </location>
</feature>
<dbReference type="PROSITE" id="PS50021">
    <property type="entry name" value="CH"/>
    <property type="match status" value="1"/>
</dbReference>
<feature type="region of interest" description="Disordered" evidence="5">
    <location>
        <begin position="1"/>
        <end position="24"/>
    </location>
</feature>
<evidence type="ECO:0000256" key="1">
    <source>
        <dbReference type="ARBA" id="ARBA00022553"/>
    </source>
</evidence>
<reference evidence="7 8" key="1">
    <citation type="journal article" date="2007" name="Nature">
        <title>The medaka draft genome and insights into vertebrate genome evolution.</title>
        <authorList>
            <person name="Kasahara M."/>
            <person name="Naruse K."/>
            <person name="Sasaki S."/>
            <person name="Nakatani Y."/>
            <person name="Qu W."/>
            <person name="Ahsan B."/>
            <person name="Yamada T."/>
            <person name="Nagayasu Y."/>
            <person name="Doi K."/>
            <person name="Kasai Y."/>
            <person name="Jindo T."/>
            <person name="Kobayashi D."/>
            <person name="Shimada A."/>
            <person name="Toyoda A."/>
            <person name="Kuroki Y."/>
            <person name="Fujiyama A."/>
            <person name="Sasaki T."/>
            <person name="Shimizu A."/>
            <person name="Asakawa S."/>
            <person name="Shimizu N."/>
            <person name="Hashimoto S."/>
            <person name="Yang J."/>
            <person name="Lee Y."/>
            <person name="Matsushima K."/>
            <person name="Sugano S."/>
            <person name="Sakaizumi M."/>
            <person name="Narita T."/>
            <person name="Ohishi K."/>
            <person name="Haga S."/>
            <person name="Ohta F."/>
            <person name="Nomoto H."/>
            <person name="Nogata K."/>
            <person name="Morishita T."/>
            <person name="Endo T."/>
            <person name="Shin-I T."/>
            <person name="Takeda H."/>
            <person name="Morishita S."/>
            <person name="Kohara Y."/>
        </authorList>
    </citation>
    <scope>NUCLEOTIDE SEQUENCE [LARGE SCALE GENOMIC DNA]</scope>
    <source>
        <strain evidence="7 8">Hd-rR</strain>
    </source>
</reference>
<dbReference type="Gene3D" id="1.10.418.10">
    <property type="entry name" value="Calponin-like domain"/>
    <property type="match status" value="1"/>
</dbReference>
<evidence type="ECO:0000313" key="8">
    <source>
        <dbReference type="Proteomes" id="UP000001038"/>
    </source>
</evidence>
<dbReference type="Pfam" id="PF12510">
    <property type="entry name" value="Smoothelin"/>
    <property type="match status" value="1"/>
</dbReference>
<dbReference type="PANTHER" id="PTHR23167:SF52">
    <property type="entry name" value="SMOOTHELIN"/>
    <property type="match status" value="1"/>
</dbReference>
<gene>
    <name evidence="7" type="primary">smtnb</name>
</gene>
<dbReference type="GeneTree" id="ENSGT00940000154495"/>
<keyword evidence="8" id="KW-1185">Reference proteome</keyword>
<evidence type="ECO:0000256" key="3">
    <source>
        <dbReference type="ARBA" id="ARBA00061655"/>
    </source>
</evidence>
<feature type="compositionally biased region" description="Polar residues" evidence="5">
    <location>
        <begin position="203"/>
        <end position="220"/>
    </location>
</feature>
<feature type="region of interest" description="Disordered" evidence="5">
    <location>
        <begin position="409"/>
        <end position="463"/>
    </location>
</feature>
<dbReference type="SUPFAM" id="SSF47576">
    <property type="entry name" value="Calponin-homology domain, CH-domain"/>
    <property type="match status" value="1"/>
</dbReference>
<feature type="region of interest" description="Disordered" evidence="5">
    <location>
        <begin position="364"/>
        <end position="396"/>
    </location>
</feature>
<dbReference type="SMART" id="SM00033">
    <property type="entry name" value="CH"/>
    <property type="match status" value="1"/>
</dbReference>
<dbReference type="eggNOG" id="KOG4678">
    <property type="taxonomic scope" value="Eukaryota"/>
</dbReference>
<dbReference type="InterPro" id="IPR001715">
    <property type="entry name" value="CH_dom"/>
</dbReference>
<evidence type="ECO:0000256" key="4">
    <source>
        <dbReference type="SAM" id="Coils"/>
    </source>
</evidence>
<reference evidence="7" key="2">
    <citation type="submission" date="2025-08" db="UniProtKB">
        <authorList>
            <consortium name="Ensembl"/>
        </authorList>
    </citation>
    <scope>IDENTIFICATION</scope>
    <source>
        <strain evidence="7">Hd-rR</strain>
    </source>
</reference>
<proteinExistence type="inferred from homology"/>
<feature type="region of interest" description="Disordered" evidence="5">
    <location>
        <begin position="256"/>
        <end position="281"/>
    </location>
</feature>
<feature type="compositionally biased region" description="Basic and acidic residues" evidence="5">
    <location>
        <begin position="434"/>
        <end position="452"/>
    </location>
</feature>
<sequence length="620" mass="69542">MPGVNLDLLPASEPPEASGRPTESRLEEVIRDLLAREEAKDEKQTFEVALRCAVVEMHSDLQVCGKQLDVRLEKTANQVAFLVEAITKLLEENLRLRTEQDKIVCQVEALCQAMGLSDHFLCRANDKESSSLCLRKTKATGLTLHTHQEITDEAPWGVLASPHCDSSPSHQDAPASSHLSDQTDQAQDFALCSKDLLRESLETNTQTSEDLQTPAFTTHRSLSAPSLLESSSPNTDMMEKEPVVASEPVFSAKPSLQVTRHNPPTPSDPCSQVKPVESSGKLTEEQLAAIEDEDVLDKMLDQSKDFEERRMIRAALRDLRKKNRDQRLKERETRLQELLQQRDRAQRAHAGPGAGEVVVKKVEKSADGSTISQVTKTNRFTQSDDRNKSSTTVETSYVQKIDRGTLHSKSFSYTSSSTSNTSKKVGSVFDREDDTPSRALERRQAERRKEVARAQTMPKTSAMQARKAMMEKLEKEGGGPFNQVVAKVNRVQRSTSFGVPNANSIKQMLLDWCRAKTRSYEHVDIQNFSSSWSDGMAFCALVHSFFPDAFDYSCLSPSNRRHNFEVAFSAAEKLVDCPQLLDVEDMVKMREPDWKCVYTYLQEFYRGLVTKGLVKTKNSS</sequence>
<dbReference type="InterPro" id="IPR050540">
    <property type="entry name" value="F-actin_Monoox_Mical"/>
</dbReference>
<dbReference type="AlphaFoldDB" id="H2LP88"/>